<feature type="region of interest" description="Disordered" evidence="2">
    <location>
        <begin position="43"/>
        <end position="71"/>
    </location>
</feature>
<dbReference type="Proteomes" id="UP000467841">
    <property type="component" value="Unassembled WGS sequence"/>
</dbReference>
<dbReference type="InterPro" id="IPR004088">
    <property type="entry name" value="KH_dom_type_1"/>
</dbReference>
<dbReference type="InterPro" id="IPR036612">
    <property type="entry name" value="KH_dom_type_1_sf"/>
</dbReference>
<evidence type="ECO:0000256" key="1">
    <source>
        <dbReference type="PROSITE-ProRule" id="PRU00117"/>
    </source>
</evidence>
<dbReference type="PROSITE" id="PS50084">
    <property type="entry name" value="KH_TYPE_1"/>
    <property type="match status" value="1"/>
</dbReference>
<dbReference type="SUPFAM" id="SSF54791">
    <property type="entry name" value="Eukaryotic type KH-domain (KH-domain type I)"/>
    <property type="match status" value="1"/>
</dbReference>
<dbReference type="OrthoDB" id="5204190at2759"/>
<dbReference type="EMBL" id="CACVBM020001229">
    <property type="protein sequence ID" value="CAA7040427.1"/>
    <property type="molecule type" value="Genomic_DNA"/>
</dbReference>
<dbReference type="Gene3D" id="3.30.310.210">
    <property type="match status" value="1"/>
</dbReference>
<keyword evidence="1" id="KW-0694">RNA-binding</keyword>
<dbReference type="GO" id="GO:0003723">
    <property type="term" value="F:RNA binding"/>
    <property type="evidence" value="ECO:0007669"/>
    <property type="project" value="UniProtKB-UniRule"/>
</dbReference>
<reference evidence="4" key="1">
    <citation type="submission" date="2020-01" db="EMBL/GenBank/DDBJ databases">
        <authorList>
            <person name="Mishra B."/>
        </authorList>
    </citation>
    <scope>NUCLEOTIDE SEQUENCE [LARGE SCALE GENOMIC DNA]</scope>
</reference>
<name>A0A6D2JHD1_9BRAS</name>
<protein>
    <recommendedName>
        <fullName evidence="3">K Homology domain-containing protein</fullName>
    </recommendedName>
</protein>
<dbReference type="Pfam" id="PF00013">
    <property type="entry name" value="KH_1"/>
    <property type="match status" value="1"/>
</dbReference>
<evidence type="ECO:0000313" key="4">
    <source>
        <dbReference type="EMBL" id="CAA7040427.1"/>
    </source>
</evidence>
<evidence type="ECO:0000313" key="5">
    <source>
        <dbReference type="Proteomes" id="UP000467841"/>
    </source>
</evidence>
<sequence length="103" mass="11069">MVSGNPRAPPPPSCAFEEFLLGLTAESITVRLLLVLMKRLESKEANGGSSNKEVDETRRIKGTSSKVGTLIGKGGEMVRHLQFKSGAKIQIRTDSEADPNSSL</sequence>
<evidence type="ECO:0000256" key="2">
    <source>
        <dbReference type="SAM" id="MobiDB-lite"/>
    </source>
</evidence>
<accession>A0A6D2JHD1</accession>
<gene>
    <name evidence="4" type="ORF">MERR_LOCUS27662</name>
</gene>
<dbReference type="AlphaFoldDB" id="A0A6D2JHD1"/>
<proteinExistence type="predicted"/>
<organism evidence="4 5">
    <name type="scientific">Microthlaspi erraticum</name>
    <dbReference type="NCBI Taxonomy" id="1685480"/>
    <lineage>
        <taxon>Eukaryota</taxon>
        <taxon>Viridiplantae</taxon>
        <taxon>Streptophyta</taxon>
        <taxon>Embryophyta</taxon>
        <taxon>Tracheophyta</taxon>
        <taxon>Spermatophyta</taxon>
        <taxon>Magnoliopsida</taxon>
        <taxon>eudicotyledons</taxon>
        <taxon>Gunneridae</taxon>
        <taxon>Pentapetalae</taxon>
        <taxon>rosids</taxon>
        <taxon>malvids</taxon>
        <taxon>Brassicales</taxon>
        <taxon>Brassicaceae</taxon>
        <taxon>Coluteocarpeae</taxon>
        <taxon>Microthlaspi</taxon>
    </lineage>
</organism>
<feature type="domain" description="K Homology" evidence="3">
    <location>
        <begin position="64"/>
        <end position="95"/>
    </location>
</feature>
<comment type="caution">
    <text evidence="4">The sequence shown here is derived from an EMBL/GenBank/DDBJ whole genome shotgun (WGS) entry which is preliminary data.</text>
</comment>
<evidence type="ECO:0000259" key="3">
    <source>
        <dbReference type="Pfam" id="PF00013"/>
    </source>
</evidence>
<keyword evidence="5" id="KW-1185">Reference proteome</keyword>